<dbReference type="eggNOG" id="arCOG01869">
    <property type="taxonomic scope" value="Archaea"/>
</dbReference>
<organism evidence="2 3">
    <name type="scientific">Methanocaldococcus infernus (strain DSM 11812 / JCM 15783 / ME)</name>
    <dbReference type="NCBI Taxonomy" id="573063"/>
    <lineage>
        <taxon>Archaea</taxon>
        <taxon>Methanobacteriati</taxon>
        <taxon>Methanobacteriota</taxon>
        <taxon>Methanomada group</taxon>
        <taxon>Methanococci</taxon>
        <taxon>Methanococcales</taxon>
        <taxon>Methanocaldococcaceae</taxon>
        <taxon>Methanocaldococcus</taxon>
    </lineage>
</organism>
<dbReference type="KEGG" id="mif:Metin_0095"/>
<dbReference type="InterPro" id="IPR007686">
    <property type="entry name" value="YutG/PgpA"/>
</dbReference>
<dbReference type="CDD" id="cd06971">
    <property type="entry name" value="PgpA"/>
    <property type="match status" value="1"/>
</dbReference>
<dbReference type="Proteomes" id="UP000002061">
    <property type="component" value="Chromosome"/>
</dbReference>
<evidence type="ECO:0000259" key="1">
    <source>
        <dbReference type="Pfam" id="PF04608"/>
    </source>
</evidence>
<dbReference type="RefSeq" id="WP_013099513.1">
    <property type="nucleotide sequence ID" value="NC_014122.1"/>
</dbReference>
<dbReference type="Gene3D" id="1.10.3760.10">
    <property type="entry name" value="PgpA-like"/>
    <property type="match status" value="1"/>
</dbReference>
<protein>
    <submittedName>
        <fullName evidence="2">Phosphatidylglycerophosphatase A</fullName>
    </submittedName>
</protein>
<dbReference type="SUPFAM" id="SSF101307">
    <property type="entry name" value="YutG-like"/>
    <property type="match status" value="1"/>
</dbReference>
<sequence>MNILEKINISLDNLVESAVSLYVGEEDIKIVKNKVREVMKKELENPNTYLLIMAAYLLDREIEMEDLNYIYADEVIGLAIANEIAGTKGIFNFRFYDKHKPGVIGELDKKGYIFLDDAIAGFIAGCMSKALAPR</sequence>
<proteinExistence type="predicted"/>
<accession>D5VQB4</accession>
<reference evidence="2" key="1">
    <citation type="submission" date="2010-04" db="EMBL/GenBank/DDBJ databases">
        <title>Complete sequence of Methanocaldococcus infernus ME.</title>
        <authorList>
            <consortium name="US DOE Joint Genome Institute"/>
            <person name="Lucas S."/>
            <person name="Copeland A."/>
            <person name="Lapidus A."/>
            <person name="Cheng J.-F."/>
            <person name="Bruce D."/>
            <person name="Goodwin L."/>
            <person name="Pitluck S."/>
            <person name="Munk A.C."/>
            <person name="Detter J.C."/>
            <person name="Han C."/>
            <person name="Tapia R."/>
            <person name="Land M."/>
            <person name="Hauser L."/>
            <person name="Kyrpides N."/>
            <person name="Mikhailova N."/>
            <person name="Sieprawska-Lupa M."/>
            <person name="Whitman W.B."/>
            <person name="Woyke T."/>
        </authorList>
    </citation>
    <scope>NUCLEOTIDE SEQUENCE [LARGE SCALE GENOMIC DNA]</scope>
    <source>
        <strain evidence="2">ME</strain>
    </source>
</reference>
<evidence type="ECO:0000313" key="3">
    <source>
        <dbReference type="Proteomes" id="UP000002061"/>
    </source>
</evidence>
<name>D5VQB4_METIM</name>
<dbReference type="GeneID" id="9131094"/>
<keyword evidence="3" id="KW-1185">Reference proteome</keyword>
<dbReference type="OrthoDB" id="53211at2157"/>
<dbReference type="STRING" id="573063.Metin_0095"/>
<dbReference type="GO" id="GO:0006629">
    <property type="term" value="P:lipid metabolic process"/>
    <property type="evidence" value="ECO:0007669"/>
    <property type="project" value="InterPro"/>
</dbReference>
<dbReference type="GO" id="GO:0008962">
    <property type="term" value="F:phosphatidylglycerophosphatase activity"/>
    <property type="evidence" value="ECO:0007669"/>
    <property type="project" value="InterPro"/>
</dbReference>
<dbReference type="HOGENOM" id="CLU_120791_0_0_2"/>
<feature type="domain" description="YutG/PgpA" evidence="1">
    <location>
        <begin position="53"/>
        <end position="131"/>
    </location>
</feature>
<evidence type="ECO:0000313" key="2">
    <source>
        <dbReference type="EMBL" id="ADG12767.1"/>
    </source>
</evidence>
<dbReference type="InterPro" id="IPR036681">
    <property type="entry name" value="PgpA-like_sf"/>
</dbReference>
<gene>
    <name evidence="2" type="ordered locus">Metin_0095</name>
</gene>
<dbReference type="EMBL" id="CP002009">
    <property type="protein sequence ID" value="ADG12767.1"/>
    <property type="molecule type" value="Genomic_DNA"/>
</dbReference>
<dbReference type="AlphaFoldDB" id="D5VQB4"/>
<dbReference type="Pfam" id="PF04608">
    <property type="entry name" value="PgpA"/>
    <property type="match status" value="1"/>
</dbReference>